<dbReference type="GO" id="GO:0005524">
    <property type="term" value="F:ATP binding"/>
    <property type="evidence" value="ECO:0007669"/>
    <property type="project" value="InterPro"/>
</dbReference>
<accession>A0A0G4EQM0</accession>
<proteinExistence type="predicted"/>
<sequence length="683" mass="75045">MRAGGRRAAAVICNVAHALDTSAGGQVVAKTPCVGYTAERHLPPPETMKGHEEWDGEGWEEQKMHCVLHEARVLGHIKAAGGHKNVVVIRGPRFLVDSCALFMAKAKGRSLAEASLPEPMGAYVQILNSKGAVAAGIALQERLAINWQLFEAVAFIHRHSVVYRDMKPGNLVYDRRSRQLTVVDFGSAAVLEGCDFVDSSCYAAVTPQYQSPELTTSPWRHLHPDTPPDDLMDSHSDVWVAAKMNIETELRESRYRRLLGPNQADQVMSTASGRIVGRQAASYPEYVDAEPFWLPADGMPPTLPAAYRLFHEAAQLLYGPSQPDVQSFKDFVEDHWLAGLVRAAWSAARGERFIWKLLHRLSGLISFQRSAANVCRELGVPVVQGEGRSGRRYSADTGEGMLRDGEPLQQCLMDGMRGRRNGTAPLVFNVAHAHDKMAGGVVVKKTPCRAYTADRQPPQGSMADDESDPGYWEEHEINCVLKEARVLGRIVFEQAGMTRRERLAIVTQLLEAVAHMHRLGMVYRDMKPDNVVYDRRSRQLTVVEFGSAAVLEGCDFVDISGSSAVTLQYQPPELIGSPWGHLQPDAPPDGLMNMASDIWMVAKTAVEIVTGHFIKGGDADDDDDDGEDIEVPPTIPAPLAALLAAAITKPREERPSAHQLLRAARQAEEEEQKLSPWGSPSAE</sequence>
<dbReference type="PANTHER" id="PTHR44167">
    <property type="entry name" value="OVARIAN-SPECIFIC SERINE/THREONINE-PROTEIN KINASE LOK-RELATED"/>
    <property type="match status" value="1"/>
</dbReference>
<organism evidence="3 4">
    <name type="scientific">Vitrella brassicaformis (strain CCMP3155)</name>
    <dbReference type="NCBI Taxonomy" id="1169540"/>
    <lineage>
        <taxon>Eukaryota</taxon>
        <taxon>Sar</taxon>
        <taxon>Alveolata</taxon>
        <taxon>Colpodellida</taxon>
        <taxon>Vitrellaceae</taxon>
        <taxon>Vitrella</taxon>
    </lineage>
</organism>
<dbReference type="Gene3D" id="1.10.510.10">
    <property type="entry name" value="Transferase(Phosphotransferase) domain 1"/>
    <property type="match status" value="2"/>
</dbReference>
<dbReference type="EMBL" id="CDMY01000288">
    <property type="protein sequence ID" value="CEL99762.1"/>
    <property type="molecule type" value="Genomic_DNA"/>
</dbReference>
<dbReference type="Proteomes" id="UP000041254">
    <property type="component" value="Unassembled WGS sequence"/>
</dbReference>
<dbReference type="InterPro" id="IPR000719">
    <property type="entry name" value="Prot_kinase_dom"/>
</dbReference>
<keyword evidence="4" id="KW-1185">Reference proteome</keyword>
<dbReference type="PhylomeDB" id="A0A0G4EQM0"/>
<protein>
    <recommendedName>
        <fullName evidence="2">Protein kinase domain-containing protein</fullName>
    </recommendedName>
</protein>
<feature type="region of interest" description="Disordered" evidence="1">
    <location>
        <begin position="650"/>
        <end position="683"/>
    </location>
</feature>
<feature type="domain" description="Protein kinase" evidence="2">
    <location>
        <begin position="378"/>
        <end position="678"/>
    </location>
</feature>
<dbReference type="SMART" id="SM00220">
    <property type="entry name" value="S_TKc"/>
    <property type="match status" value="1"/>
</dbReference>
<name>A0A0G4EQM0_VITBC</name>
<dbReference type="GO" id="GO:0005634">
    <property type="term" value="C:nucleus"/>
    <property type="evidence" value="ECO:0007669"/>
    <property type="project" value="TreeGrafter"/>
</dbReference>
<evidence type="ECO:0000259" key="2">
    <source>
        <dbReference type="PROSITE" id="PS50011"/>
    </source>
</evidence>
<feature type="domain" description="Protein kinase" evidence="2">
    <location>
        <begin position="1"/>
        <end position="337"/>
    </location>
</feature>
<evidence type="ECO:0000256" key="1">
    <source>
        <dbReference type="SAM" id="MobiDB-lite"/>
    </source>
</evidence>
<feature type="region of interest" description="Disordered" evidence="1">
    <location>
        <begin position="615"/>
        <end position="634"/>
    </location>
</feature>
<dbReference type="PROSITE" id="PS00108">
    <property type="entry name" value="PROTEIN_KINASE_ST"/>
    <property type="match status" value="2"/>
</dbReference>
<dbReference type="PROSITE" id="PS50011">
    <property type="entry name" value="PROTEIN_KINASE_DOM"/>
    <property type="match status" value="2"/>
</dbReference>
<evidence type="ECO:0000313" key="4">
    <source>
        <dbReference type="Proteomes" id="UP000041254"/>
    </source>
</evidence>
<evidence type="ECO:0000313" key="3">
    <source>
        <dbReference type="EMBL" id="CEL99762.1"/>
    </source>
</evidence>
<dbReference type="AlphaFoldDB" id="A0A0G4EQM0"/>
<dbReference type="VEuPathDB" id="CryptoDB:Vbra_5308"/>
<dbReference type="InterPro" id="IPR011009">
    <property type="entry name" value="Kinase-like_dom_sf"/>
</dbReference>
<dbReference type="OrthoDB" id="10020333at2759"/>
<dbReference type="GO" id="GO:0004674">
    <property type="term" value="F:protein serine/threonine kinase activity"/>
    <property type="evidence" value="ECO:0007669"/>
    <property type="project" value="TreeGrafter"/>
</dbReference>
<feature type="compositionally biased region" description="Acidic residues" evidence="1">
    <location>
        <begin position="619"/>
        <end position="630"/>
    </location>
</feature>
<dbReference type="GO" id="GO:0044773">
    <property type="term" value="P:mitotic DNA damage checkpoint signaling"/>
    <property type="evidence" value="ECO:0007669"/>
    <property type="project" value="TreeGrafter"/>
</dbReference>
<dbReference type="InParanoid" id="A0A0G4EQM0"/>
<dbReference type="STRING" id="1169540.A0A0G4EQM0"/>
<dbReference type="InterPro" id="IPR008271">
    <property type="entry name" value="Ser/Thr_kinase_AS"/>
</dbReference>
<gene>
    <name evidence="3" type="ORF">Vbra_5308</name>
</gene>
<dbReference type="PANTHER" id="PTHR44167:SF24">
    <property type="entry name" value="SERINE_THREONINE-PROTEIN KINASE CHK2"/>
    <property type="match status" value="1"/>
</dbReference>
<reference evidence="3 4" key="1">
    <citation type="submission" date="2014-11" db="EMBL/GenBank/DDBJ databases">
        <authorList>
            <person name="Zhu J."/>
            <person name="Qi W."/>
            <person name="Song R."/>
        </authorList>
    </citation>
    <scope>NUCLEOTIDE SEQUENCE [LARGE SCALE GENOMIC DNA]</scope>
</reference>
<dbReference type="SUPFAM" id="SSF56112">
    <property type="entry name" value="Protein kinase-like (PK-like)"/>
    <property type="match status" value="2"/>
</dbReference>
<dbReference type="Pfam" id="PF00069">
    <property type="entry name" value="Pkinase"/>
    <property type="match status" value="2"/>
</dbReference>
<dbReference type="GO" id="GO:0005737">
    <property type="term" value="C:cytoplasm"/>
    <property type="evidence" value="ECO:0007669"/>
    <property type="project" value="TreeGrafter"/>
</dbReference>